<reference evidence="9" key="2">
    <citation type="submission" date="2020-09" db="EMBL/GenBank/DDBJ databases">
        <authorList>
            <person name="Sun Q."/>
            <person name="Zhou Y."/>
        </authorList>
    </citation>
    <scope>NUCLEOTIDE SEQUENCE</scope>
    <source>
        <strain evidence="9">CGMCC 1.15178</strain>
    </source>
</reference>
<comment type="subcellular location">
    <subcellularLocation>
        <location evidence="1 7">Cell membrane</location>
        <topology evidence="1 7">Multi-pass membrane protein</topology>
    </subcellularLocation>
</comment>
<dbReference type="Gene3D" id="1.10.3720.10">
    <property type="entry name" value="MetI-like"/>
    <property type="match status" value="1"/>
</dbReference>
<proteinExistence type="inferred from homology"/>
<feature type="domain" description="ABC transmembrane type-1" evidence="8">
    <location>
        <begin position="75"/>
        <end position="279"/>
    </location>
</feature>
<keyword evidence="2 7" id="KW-0813">Transport</keyword>
<keyword evidence="3" id="KW-1003">Cell membrane</keyword>
<dbReference type="AlphaFoldDB" id="A0A917DZY2"/>
<evidence type="ECO:0000313" key="10">
    <source>
        <dbReference type="Proteomes" id="UP000612456"/>
    </source>
</evidence>
<feature type="transmembrane region" description="Helical" evidence="7">
    <location>
        <begin position="9"/>
        <end position="34"/>
    </location>
</feature>
<name>A0A917DZY2_9BACL</name>
<feature type="transmembrane region" description="Helical" evidence="7">
    <location>
        <begin position="111"/>
        <end position="130"/>
    </location>
</feature>
<evidence type="ECO:0000256" key="2">
    <source>
        <dbReference type="ARBA" id="ARBA00022448"/>
    </source>
</evidence>
<comment type="caution">
    <text evidence="9">The sequence shown here is derived from an EMBL/GenBank/DDBJ whole genome shotgun (WGS) entry which is preliminary data.</text>
</comment>
<dbReference type="PANTHER" id="PTHR43744:SF9">
    <property type="entry name" value="POLYGALACTURONAN_RHAMNOGALACTURONAN TRANSPORT SYSTEM PERMEASE PROTEIN YTCP"/>
    <property type="match status" value="1"/>
</dbReference>
<evidence type="ECO:0000256" key="6">
    <source>
        <dbReference type="ARBA" id="ARBA00023136"/>
    </source>
</evidence>
<evidence type="ECO:0000259" key="8">
    <source>
        <dbReference type="PROSITE" id="PS50928"/>
    </source>
</evidence>
<dbReference type="PANTHER" id="PTHR43744">
    <property type="entry name" value="ABC TRANSPORTER PERMEASE PROTEIN MG189-RELATED-RELATED"/>
    <property type="match status" value="1"/>
</dbReference>
<dbReference type="RefSeq" id="WP_188996963.1">
    <property type="nucleotide sequence ID" value="NZ_BMHP01000004.1"/>
</dbReference>
<dbReference type="SUPFAM" id="SSF161098">
    <property type="entry name" value="MetI-like"/>
    <property type="match status" value="1"/>
</dbReference>
<feature type="transmembrane region" description="Helical" evidence="7">
    <location>
        <begin position="142"/>
        <end position="167"/>
    </location>
</feature>
<dbReference type="InterPro" id="IPR000515">
    <property type="entry name" value="MetI-like"/>
</dbReference>
<protein>
    <submittedName>
        <fullName evidence="9">ABC transporter permease</fullName>
    </submittedName>
</protein>
<keyword evidence="10" id="KW-1185">Reference proteome</keyword>
<keyword evidence="6 7" id="KW-0472">Membrane</keyword>
<gene>
    <name evidence="9" type="ORF">GCM10010911_54420</name>
</gene>
<accession>A0A917DZY2</accession>
<dbReference type="GO" id="GO:0055085">
    <property type="term" value="P:transmembrane transport"/>
    <property type="evidence" value="ECO:0007669"/>
    <property type="project" value="InterPro"/>
</dbReference>
<sequence length="294" mass="32761">MKHLGSDRFWFHVLGYSIIGFCSLLCIIPVLFIVAGSFTNEEEVIRTGYSLLPREWSVAAYRLVFEVPGELLHAGLISVSLTVIGTTVGLFLTAMTAYALQRKTLKYRNVISFYIYFTSVFSGGLVPYYIVMVSYLHMKNNYLALLIPLLLNVFNILVMKGFFASLPEEIVESGKIDGAGEFTVFRRLMIPIAKPGLATIGLFIALAYWNDFFSSILFITNQNLITLQYYLYNLLNKADSIQQMTQMSGIAVADFPKETVKLAVTSLVIAPILIVFPIAQRFIVNGVTLGAVKG</sequence>
<keyword evidence="5 7" id="KW-1133">Transmembrane helix</keyword>
<evidence type="ECO:0000256" key="4">
    <source>
        <dbReference type="ARBA" id="ARBA00022692"/>
    </source>
</evidence>
<dbReference type="InterPro" id="IPR035906">
    <property type="entry name" value="MetI-like_sf"/>
</dbReference>
<keyword evidence="4 7" id="KW-0812">Transmembrane</keyword>
<reference evidence="9" key="1">
    <citation type="journal article" date="2014" name="Int. J. Syst. Evol. Microbiol.">
        <title>Complete genome sequence of Corynebacterium casei LMG S-19264T (=DSM 44701T), isolated from a smear-ripened cheese.</title>
        <authorList>
            <consortium name="US DOE Joint Genome Institute (JGI-PGF)"/>
            <person name="Walter F."/>
            <person name="Albersmeier A."/>
            <person name="Kalinowski J."/>
            <person name="Ruckert C."/>
        </authorList>
    </citation>
    <scope>NUCLEOTIDE SEQUENCE</scope>
    <source>
        <strain evidence="9">CGMCC 1.15178</strain>
    </source>
</reference>
<feature type="transmembrane region" description="Helical" evidence="7">
    <location>
        <begin position="188"/>
        <end position="209"/>
    </location>
</feature>
<dbReference type="Proteomes" id="UP000612456">
    <property type="component" value="Unassembled WGS sequence"/>
</dbReference>
<comment type="similarity">
    <text evidence="7">Belongs to the binding-protein-dependent transport system permease family.</text>
</comment>
<evidence type="ECO:0000256" key="5">
    <source>
        <dbReference type="ARBA" id="ARBA00022989"/>
    </source>
</evidence>
<organism evidence="9 10">
    <name type="scientific">Paenibacillus nasutitermitis</name>
    <dbReference type="NCBI Taxonomy" id="1652958"/>
    <lineage>
        <taxon>Bacteria</taxon>
        <taxon>Bacillati</taxon>
        <taxon>Bacillota</taxon>
        <taxon>Bacilli</taxon>
        <taxon>Bacillales</taxon>
        <taxon>Paenibacillaceae</taxon>
        <taxon>Paenibacillus</taxon>
    </lineage>
</organism>
<feature type="transmembrane region" description="Helical" evidence="7">
    <location>
        <begin position="71"/>
        <end position="99"/>
    </location>
</feature>
<dbReference type="Pfam" id="PF00528">
    <property type="entry name" value="BPD_transp_1"/>
    <property type="match status" value="1"/>
</dbReference>
<evidence type="ECO:0000313" key="9">
    <source>
        <dbReference type="EMBL" id="GGD88945.1"/>
    </source>
</evidence>
<dbReference type="EMBL" id="BMHP01000004">
    <property type="protein sequence ID" value="GGD88945.1"/>
    <property type="molecule type" value="Genomic_DNA"/>
</dbReference>
<dbReference type="CDD" id="cd06261">
    <property type="entry name" value="TM_PBP2"/>
    <property type="match status" value="1"/>
</dbReference>
<dbReference type="GO" id="GO:0005886">
    <property type="term" value="C:plasma membrane"/>
    <property type="evidence" value="ECO:0007669"/>
    <property type="project" value="UniProtKB-SubCell"/>
</dbReference>
<evidence type="ECO:0000256" key="7">
    <source>
        <dbReference type="RuleBase" id="RU363032"/>
    </source>
</evidence>
<feature type="transmembrane region" description="Helical" evidence="7">
    <location>
        <begin position="262"/>
        <end position="279"/>
    </location>
</feature>
<dbReference type="PROSITE" id="PS50928">
    <property type="entry name" value="ABC_TM1"/>
    <property type="match status" value="1"/>
</dbReference>
<evidence type="ECO:0000256" key="3">
    <source>
        <dbReference type="ARBA" id="ARBA00022475"/>
    </source>
</evidence>
<evidence type="ECO:0000256" key="1">
    <source>
        <dbReference type="ARBA" id="ARBA00004651"/>
    </source>
</evidence>